<dbReference type="PIRSF" id="PIRSF002854">
    <property type="entry name" value="MetQ"/>
    <property type="match status" value="1"/>
</dbReference>
<dbReference type="SUPFAM" id="SSF53850">
    <property type="entry name" value="Periplasmic binding protein-like II"/>
    <property type="match status" value="1"/>
</dbReference>
<proteinExistence type="inferred from homology"/>
<keyword evidence="2 8" id="KW-0732">Signal</keyword>
<feature type="signal peptide" evidence="8">
    <location>
        <begin position="1"/>
        <end position="24"/>
    </location>
</feature>
<dbReference type="EMBL" id="CP002739">
    <property type="protein sequence ID" value="AEF16768.1"/>
    <property type="molecule type" value="Genomic_DNA"/>
</dbReference>
<evidence type="ECO:0000256" key="8">
    <source>
        <dbReference type="SAM" id="SignalP"/>
    </source>
</evidence>
<evidence type="ECO:0000256" key="3">
    <source>
        <dbReference type="ARBA" id="ARBA00023136"/>
    </source>
</evidence>
<dbReference type="Pfam" id="PF03180">
    <property type="entry name" value="Lipoprotein_9"/>
    <property type="match status" value="1"/>
</dbReference>
<dbReference type="Proteomes" id="UP000007239">
    <property type="component" value="Chromosome"/>
</dbReference>
<keyword evidence="10" id="KW-1185">Reference proteome</keyword>
<dbReference type="PANTHER" id="PTHR30429:SF0">
    <property type="entry name" value="METHIONINE-BINDING LIPOPROTEIN METQ"/>
    <property type="match status" value="1"/>
</dbReference>
<protein>
    <recommendedName>
        <fullName evidence="6">Lipoprotein</fullName>
    </recommendedName>
</protein>
<dbReference type="KEGG" id="txy:Thexy_0721"/>
<dbReference type="NCBIfam" id="TIGR00363">
    <property type="entry name" value="MetQ/NlpA family lipoprotein"/>
    <property type="match status" value="1"/>
</dbReference>
<evidence type="ECO:0000313" key="9">
    <source>
        <dbReference type="EMBL" id="AEF16768.1"/>
    </source>
</evidence>
<feature type="chain" id="PRO_5039460297" description="Lipoprotein" evidence="8">
    <location>
        <begin position="25"/>
        <end position="281"/>
    </location>
</feature>
<dbReference type="AlphaFoldDB" id="F6BIM4"/>
<evidence type="ECO:0000256" key="6">
    <source>
        <dbReference type="PIRNR" id="PIRNR002854"/>
    </source>
</evidence>
<keyword evidence="4" id="KW-0564">Palmitate</keyword>
<organism evidence="9 10">
    <name type="scientific">Thermoanaerobacterium xylanolyticum (strain ATCC 49914 / DSM 7097 / LX-11)</name>
    <dbReference type="NCBI Taxonomy" id="858215"/>
    <lineage>
        <taxon>Bacteria</taxon>
        <taxon>Bacillati</taxon>
        <taxon>Bacillota</taxon>
        <taxon>Clostridia</taxon>
        <taxon>Thermoanaerobacterales</taxon>
        <taxon>Thermoanaerobacteraceae</taxon>
        <taxon>Thermoanaerobacterium</taxon>
    </lineage>
</organism>
<dbReference type="PANTHER" id="PTHR30429">
    <property type="entry name" value="D-METHIONINE-BINDING LIPOPROTEIN METQ"/>
    <property type="match status" value="1"/>
</dbReference>
<keyword evidence="3" id="KW-0472">Membrane</keyword>
<dbReference type="Gene3D" id="3.40.190.10">
    <property type="entry name" value="Periplasmic binding protein-like II"/>
    <property type="match status" value="2"/>
</dbReference>
<dbReference type="STRING" id="858215.Thexy_0721"/>
<comment type="subcellular location">
    <subcellularLocation>
        <location evidence="1">Membrane</location>
        <topology evidence="1">Lipid-anchor</topology>
    </subcellularLocation>
</comment>
<evidence type="ECO:0000313" key="10">
    <source>
        <dbReference type="Proteomes" id="UP000007239"/>
    </source>
</evidence>
<dbReference type="InterPro" id="IPR004872">
    <property type="entry name" value="Lipoprotein_NlpA"/>
</dbReference>
<dbReference type="GO" id="GO:0016020">
    <property type="term" value="C:membrane"/>
    <property type="evidence" value="ECO:0007669"/>
    <property type="project" value="UniProtKB-SubCell"/>
</dbReference>
<comment type="similarity">
    <text evidence="6">Belongs to the nlpA lipoprotein family.</text>
</comment>
<dbReference type="eggNOG" id="COG1464">
    <property type="taxonomic scope" value="Bacteria"/>
</dbReference>
<reference evidence="9" key="1">
    <citation type="submission" date="2011-05" db="EMBL/GenBank/DDBJ databases">
        <title>Complete sequence of Thermoanaerobacterium xylanolyticum LX-11.</title>
        <authorList>
            <consortium name="US DOE Joint Genome Institute"/>
            <person name="Lucas S."/>
            <person name="Han J."/>
            <person name="Lapidus A."/>
            <person name="Cheng J.-F."/>
            <person name="Goodwin L."/>
            <person name="Pitluck S."/>
            <person name="Peters L."/>
            <person name="Mikhailova N."/>
            <person name="Lu M."/>
            <person name="Han C."/>
            <person name="Tapia R."/>
            <person name="Land M."/>
            <person name="Hauser L."/>
            <person name="Kyrpides N."/>
            <person name="Ivanova N."/>
            <person name="Pagani I."/>
            <person name="Hemme C."/>
            <person name="Woyke T."/>
        </authorList>
    </citation>
    <scope>NUCLEOTIDE SEQUENCE</scope>
    <source>
        <strain evidence="9">LX-11</strain>
    </source>
</reference>
<dbReference type="RefSeq" id="WP_013787516.1">
    <property type="nucleotide sequence ID" value="NC_015555.1"/>
</dbReference>
<feature type="lipid moiety-binding region" description="S-diacylglycerol cysteine" evidence="7">
    <location>
        <position position="21"/>
    </location>
</feature>
<keyword evidence="5 6" id="KW-0449">Lipoprotein</keyword>
<dbReference type="CDD" id="cd13597">
    <property type="entry name" value="PBP2_lipoprotein_Tp32"/>
    <property type="match status" value="1"/>
</dbReference>
<name>F6BIM4_THEXL</name>
<gene>
    <name evidence="9" type="ordered locus">Thexy_0721</name>
</gene>
<evidence type="ECO:0000256" key="2">
    <source>
        <dbReference type="ARBA" id="ARBA00022729"/>
    </source>
</evidence>
<dbReference type="HOGENOM" id="CLU_067080_0_0_9"/>
<evidence type="ECO:0000256" key="4">
    <source>
        <dbReference type="ARBA" id="ARBA00023139"/>
    </source>
</evidence>
<accession>F6BIM4</accession>
<evidence type="ECO:0000256" key="5">
    <source>
        <dbReference type="ARBA" id="ARBA00023288"/>
    </source>
</evidence>
<dbReference type="PROSITE" id="PS51257">
    <property type="entry name" value="PROKAR_LIPOPROTEIN"/>
    <property type="match status" value="1"/>
</dbReference>
<evidence type="ECO:0000256" key="7">
    <source>
        <dbReference type="PIRSR" id="PIRSR002854-1"/>
    </source>
</evidence>
<evidence type="ECO:0000256" key="1">
    <source>
        <dbReference type="ARBA" id="ARBA00004635"/>
    </source>
</evidence>
<sequence>MKKSFLFLTLILTFAFILSGCTKSNNVSTTSNANSNTDSSTKMTKIVVGATPNPHAEILNVVKPILAKEGVDLEIKEFTDYVTPNTALVDKQIDANFFQHVPYLEDFEKKNNVKLVPLVKVHVEPMGAYSKKIKSKDELKDGATVAVPNDATNEGRALLLLQKEGLIKLKDPNGLTQTPRDIVDNPKHLKIVELEAPQLPRTLQDVDLAIINTNFALEANLNPLKDAIFMEDKNSPYANVLVVRQDNQNDPAIQKLAKALNSDEVKKFIEDKYKGAIVPAF</sequence>